<evidence type="ECO:0000313" key="2">
    <source>
        <dbReference type="EMBL" id="CEO52094.1"/>
    </source>
</evidence>
<organism evidence="2">
    <name type="scientific">Bionectria ochroleuca</name>
    <name type="common">Gliocladium roseum</name>
    <dbReference type="NCBI Taxonomy" id="29856"/>
    <lineage>
        <taxon>Eukaryota</taxon>
        <taxon>Fungi</taxon>
        <taxon>Dikarya</taxon>
        <taxon>Ascomycota</taxon>
        <taxon>Pezizomycotina</taxon>
        <taxon>Sordariomycetes</taxon>
        <taxon>Hypocreomycetidae</taxon>
        <taxon>Hypocreales</taxon>
        <taxon>Bionectriaceae</taxon>
        <taxon>Clonostachys</taxon>
    </lineage>
</organism>
<gene>
    <name evidence="2" type="ORF">BN869_000008152_1</name>
</gene>
<dbReference type="Pfam" id="PF11905">
    <property type="entry name" value="DUF3425"/>
    <property type="match status" value="1"/>
</dbReference>
<protein>
    <recommendedName>
        <fullName evidence="3">BZIP domain-containing protein</fullName>
    </recommendedName>
</protein>
<proteinExistence type="predicted"/>
<dbReference type="AlphaFoldDB" id="A0A0B7K4D9"/>
<feature type="region of interest" description="Disordered" evidence="1">
    <location>
        <begin position="43"/>
        <end position="68"/>
    </location>
</feature>
<sequence>MQSQNFAHNMHIDLVSMPHEAYLCNYEEDWAGVTNQKERRKLQNRLNQRARRRRKAQRGSAGEDAAASHQAPCTSIIACSEDDMMMGEATVDNVDRKRGLLTQFAQSALASYATCQPSADHLLRLIQHNVVESLTVNSAMLGFTVDWLLCSSVSPFTVYGPEKESGGGFFQTLCPSNLLPTALQKRMPHHPWVDLFPLPQMRDNLLLAISNRLFIEGEQMLWDDMIEVCGQRAWGGMIVWGEPWEPRNWEVTLPFFKRWGWLLLGCHEILEATNYWRRQRGERPLAYPTSSLA</sequence>
<evidence type="ECO:0008006" key="3">
    <source>
        <dbReference type="Google" id="ProtNLM"/>
    </source>
</evidence>
<feature type="compositionally biased region" description="Basic residues" evidence="1">
    <location>
        <begin position="43"/>
        <end position="57"/>
    </location>
</feature>
<name>A0A0B7K4D9_BIOOC</name>
<dbReference type="EMBL" id="CDPU01000026">
    <property type="protein sequence ID" value="CEO52094.1"/>
    <property type="molecule type" value="Genomic_DNA"/>
</dbReference>
<dbReference type="PANTHER" id="PTHR38116:SF1">
    <property type="entry name" value="BZIP DOMAIN-CONTAINING PROTEIN"/>
    <property type="match status" value="1"/>
</dbReference>
<dbReference type="PANTHER" id="PTHR38116">
    <property type="entry name" value="CHROMOSOME 7, WHOLE GENOME SHOTGUN SEQUENCE"/>
    <property type="match status" value="1"/>
</dbReference>
<dbReference type="InterPro" id="IPR021833">
    <property type="entry name" value="DUF3425"/>
</dbReference>
<accession>A0A0B7K4D9</accession>
<reference evidence="2" key="1">
    <citation type="submission" date="2015-01" db="EMBL/GenBank/DDBJ databases">
        <authorList>
            <person name="Durling Mikael"/>
        </authorList>
    </citation>
    <scope>NUCLEOTIDE SEQUENCE</scope>
</reference>
<evidence type="ECO:0000256" key="1">
    <source>
        <dbReference type="SAM" id="MobiDB-lite"/>
    </source>
</evidence>